<name>A0A6S7B1T9_9BURK</name>
<dbReference type="Gene3D" id="1.10.10.690">
    <property type="entry name" value="YidB-like"/>
    <property type="match status" value="1"/>
</dbReference>
<dbReference type="InterPro" id="IPR027405">
    <property type="entry name" value="YidB-like"/>
</dbReference>
<organism evidence="1 2">
    <name type="scientific">Paraburkholderia ultramafica</name>
    <dbReference type="NCBI Taxonomy" id="1544867"/>
    <lineage>
        <taxon>Bacteria</taxon>
        <taxon>Pseudomonadati</taxon>
        <taxon>Pseudomonadota</taxon>
        <taxon>Betaproteobacteria</taxon>
        <taxon>Burkholderiales</taxon>
        <taxon>Burkholderiaceae</taxon>
        <taxon>Paraburkholderia</taxon>
    </lineage>
</organism>
<evidence type="ECO:0000313" key="1">
    <source>
        <dbReference type="EMBL" id="CAB3782624.1"/>
    </source>
</evidence>
<sequence>MSLLDTIGSLFGKSPEGGSQQALVAAALEFVNNQPGGLNGLIDRFKEKGLGDVVTSWVSNGENQPIAPDALHSVLGSDAVTNLAAKAGVQPDQVTGLLSQILPHVINAATPEGEVPAEGKLNATTVLGSLGGLSALLGKGNSNA</sequence>
<proteinExistence type="predicted"/>
<dbReference type="Pfam" id="PF20159">
    <property type="entry name" value="YidB"/>
    <property type="match status" value="1"/>
</dbReference>
<evidence type="ECO:0000313" key="2">
    <source>
        <dbReference type="Proteomes" id="UP000494365"/>
    </source>
</evidence>
<gene>
    <name evidence="1" type="ORF">LMG28614_01518</name>
</gene>
<reference evidence="1 2" key="1">
    <citation type="submission" date="2020-04" db="EMBL/GenBank/DDBJ databases">
        <authorList>
            <person name="De Canck E."/>
        </authorList>
    </citation>
    <scope>NUCLEOTIDE SEQUENCE [LARGE SCALE GENOMIC DNA]</scope>
    <source>
        <strain evidence="1 2">LMG 28614</strain>
    </source>
</reference>
<dbReference type="EMBL" id="CADIKK010000005">
    <property type="protein sequence ID" value="CAB3782624.1"/>
    <property type="molecule type" value="Genomic_DNA"/>
</dbReference>
<keyword evidence="2" id="KW-1185">Reference proteome</keyword>
<evidence type="ECO:0008006" key="3">
    <source>
        <dbReference type="Google" id="ProtNLM"/>
    </source>
</evidence>
<dbReference type="InterPro" id="IPR045372">
    <property type="entry name" value="YidB"/>
</dbReference>
<protein>
    <recommendedName>
        <fullName evidence="3">DUF937 domain-containing protein</fullName>
    </recommendedName>
</protein>
<accession>A0A6S7B1T9</accession>
<dbReference type="AlphaFoldDB" id="A0A6S7B1T9"/>
<dbReference type="Proteomes" id="UP000494365">
    <property type="component" value="Unassembled WGS sequence"/>
</dbReference>
<dbReference type="SUPFAM" id="SSF140804">
    <property type="entry name" value="YidB-like"/>
    <property type="match status" value="1"/>
</dbReference>